<feature type="region of interest" description="Disordered" evidence="1">
    <location>
        <begin position="40"/>
        <end position="68"/>
    </location>
</feature>
<protein>
    <submittedName>
        <fullName evidence="2">Uncharacterized protein</fullName>
    </submittedName>
</protein>
<accession>A0A975B3Y8</accession>
<dbReference type="RefSeq" id="WP_207690233.1">
    <property type="nucleotide sequence ID" value="NZ_CP061799.1"/>
</dbReference>
<dbReference type="EMBL" id="CP061799">
    <property type="protein sequence ID" value="QTA78365.1"/>
    <property type="molecule type" value="Genomic_DNA"/>
</dbReference>
<evidence type="ECO:0000256" key="1">
    <source>
        <dbReference type="SAM" id="MobiDB-lite"/>
    </source>
</evidence>
<name>A0A975B3Y8_9BACT</name>
<sequence length="121" mass="14666">MNAKTIIRTMVITAVILGFVSISQAGDRFDRRPRHQIHKQKKQCARDRHHISPKQRHRPDRFHGRHDKHYYKHNRHYKGRYDYRDRHYRKNDYRKSNNANSLLFPNVRLAITPLGIFPVLD</sequence>
<dbReference type="KEGG" id="dli:dnl_05870"/>
<dbReference type="Proteomes" id="UP000663720">
    <property type="component" value="Chromosome"/>
</dbReference>
<dbReference type="AlphaFoldDB" id="A0A975B3Y8"/>
<evidence type="ECO:0000313" key="3">
    <source>
        <dbReference type="Proteomes" id="UP000663720"/>
    </source>
</evidence>
<organism evidence="2 3">
    <name type="scientific">Desulfonema limicola</name>
    <dbReference type="NCBI Taxonomy" id="45656"/>
    <lineage>
        <taxon>Bacteria</taxon>
        <taxon>Pseudomonadati</taxon>
        <taxon>Thermodesulfobacteriota</taxon>
        <taxon>Desulfobacteria</taxon>
        <taxon>Desulfobacterales</taxon>
        <taxon>Desulfococcaceae</taxon>
        <taxon>Desulfonema</taxon>
    </lineage>
</organism>
<keyword evidence="3" id="KW-1185">Reference proteome</keyword>
<evidence type="ECO:0000313" key="2">
    <source>
        <dbReference type="EMBL" id="QTA78365.1"/>
    </source>
</evidence>
<gene>
    <name evidence="2" type="ORF">dnl_05870</name>
</gene>
<proteinExistence type="predicted"/>
<reference evidence="2" key="1">
    <citation type="journal article" date="2021" name="Microb. Physiol.">
        <title>Proteogenomic Insights into the Physiology of Marine, Sulfate-Reducing, Filamentous Desulfonema limicola and Desulfonema magnum.</title>
        <authorList>
            <person name="Schnaars V."/>
            <person name="Wohlbrand L."/>
            <person name="Scheve S."/>
            <person name="Hinrichs C."/>
            <person name="Reinhardt R."/>
            <person name="Rabus R."/>
        </authorList>
    </citation>
    <scope>NUCLEOTIDE SEQUENCE</scope>
    <source>
        <strain evidence="2">5ac10</strain>
    </source>
</reference>